<comment type="caution">
    <text evidence="10">The sequence shown here is derived from an EMBL/GenBank/DDBJ whole genome shotgun (WGS) entry which is preliminary data.</text>
</comment>
<keyword evidence="3" id="KW-0216">Detoxification</keyword>
<evidence type="ECO:0000256" key="7">
    <source>
        <dbReference type="ARBA" id="ARBA00023033"/>
    </source>
</evidence>
<dbReference type="RefSeq" id="WP_167301548.1">
    <property type="nucleotide sequence ID" value="NZ_JAASQV010000007.1"/>
</dbReference>
<dbReference type="InterPro" id="IPR013785">
    <property type="entry name" value="Aldolase_TIM"/>
</dbReference>
<keyword evidence="4" id="KW-0285">Flavoprotein</keyword>
<evidence type="ECO:0000256" key="6">
    <source>
        <dbReference type="ARBA" id="ARBA00023002"/>
    </source>
</evidence>
<dbReference type="SUPFAM" id="SSF51412">
    <property type="entry name" value="Inosine monophosphate dehydrogenase (IMPDH)"/>
    <property type="match status" value="1"/>
</dbReference>
<gene>
    <name evidence="10" type="ORF">FHR20_004433</name>
</gene>
<comment type="cofactor">
    <cofactor evidence="1">
        <name>FMN</name>
        <dbReference type="ChEBI" id="CHEBI:58210"/>
    </cofactor>
</comment>
<evidence type="ECO:0000256" key="2">
    <source>
        <dbReference type="ARBA" id="ARBA00009881"/>
    </source>
</evidence>
<dbReference type="Pfam" id="PF03060">
    <property type="entry name" value="NMO"/>
    <property type="match status" value="1"/>
</dbReference>
<dbReference type="PANTHER" id="PTHR42747:SF3">
    <property type="entry name" value="NITRONATE MONOOXYGENASE-RELATED"/>
    <property type="match status" value="1"/>
</dbReference>
<keyword evidence="6 10" id="KW-0560">Oxidoreductase</keyword>
<keyword evidence="5" id="KW-0288">FMN</keyword>
<keyword evidence="11" id="KW-1185">Reference proteome</keyword>
<dbReference type="EMBL" id="JAASQV010000007">
    <property type="protein sequence ID" value="NIJ67449.1"/>
    <property type="molecule type" value="Genomic_DNA"/>
</dbReference>
<dbReference type="CDD" id="cd04730">
    <property type="entry name" value="NPD_like"/>
    <property type="match status" value="1"/>
</dbReference>
<evidence type="ECO:0000256" key="4">
    <source>
        <dbReference type="ARBA" id="ARBA00022630"/>
    </source>
</evidence>
<evidence type="ECO:0000256" key="3">
    <source>
        <dbReference type="ARBA" id="ARBA00022575"/>
    </source>
</evidence>
<reference evidence="10 11" key="1">
    <citation type="submission" date="2020-03" db="EMBL/GenBank/DDBJ databases">
        <title>Genomic Encyclopedia of Type Strains, Phase IV (KMG-IV): sequencing the most valuable type-strain genomes for metagenomic binning, comparative biology and taxonomic classification.</title>
        <authorList>
            <person name="Goeker M."/>
        </authorList>
    </citation>
    <scope>NUCLEOTIDE SEQUENCE [LARGE SCALE GENOMIC DNA]</scope>
    <source>
        <strain evidence="10 11">DSM 4733</strain>
    </source>
</reference>
<dbReference type="GO" id="GO:0009636">
    <property type="term" value="P:response to toxic substance"/>
    <property type="evidence" value="ECO:0007669"/>
    <property type="project" value="UniProtKB-KW"/>
</dbReference>
<evidence type="ECO:0000313" key="11">
    <source>
        <dbReference type="Proteomes" id="UP000564677"/>
    </source>
</evidence>
<name>A0A7X5V3Y6_9SPHN</name>
<comment type="similarity">
    <text evidence="2">Belongs to the nitronate monooxygenase family. NMO class I subfamily.</text>
</comment>
<accession>A0A7X5V3Y6</accession>
<dbReference type="Proteomes" id="UP000564677">
    <property type="component" value="Unassembled WGS sequence"/>
</dbReference>
<dbReference type="Gene3D" id="3.20.20.70">
    <property type="entry name" value="Aldolase class I"/>
    <property type="match status" value="1"/>
</dbReference>
<organism evidence="10 11">
    <name type="scientific">Sphingomonas leidyi</name>
    <dbReference type="NCBI Taxonomy" id="68569"/>
    <lineage>
        <taxon>Bacteria</taxon>
        <taxon>Pseudomonadati</taxon>
        <taxon>Pseudomonadota</taxon>
        <taxon>Alphaproteobacteria</taxon>
        <taxon>Sphingomonadales</taxon>
        <taxon>Sphingomonadaceae</taxon>
        <taxon>Sphingomonas</taxon>
    </lineage>
</organism>
<evidence type="ECO:0000256" key="1">
    <source>
        <dbReference type="ARBA" id="ARBA00001917"/>
    </source>
</evidence>
<dbReference type="PANTHER" id="PTHR42747">
    <property type="entry name" value="NITRONATE MONOOXYGENASE-RELATED"/>
    <property type="match status" value="1"/>
</dbReference>
<keyword evidence="7 10" id="KW-0503">Monooxygenase</keyword>
<comment type="catalytic activity">
    <reaction evidence="9">
        <text>3 propionate 3-nitronate + 3 O2 + H2O = 3 3-oxopropanoate + 2 nitrate + nitrite + H2O2 + 3 H(+)</text>
        <dbReference type="Rhea" id="RHEA:57332"/>
        <dbReference type="ChEBI" id="CHEBI:15377"/>
        <dbReference type="ChEBI" id="CHEBI:15378"/>
        <dbReference type="ChEBI" id="CHEBI:15379"/>
        <dbReference type="ChEBI" id="CHEBI:16240"/>
        <dbReference type="ChEBI" id="CHEBI:16301"/>
        <dbReference type="ChEBI" id="CHEBI:17632"/>
        <dbReference type="ChEBI" id="CHEBI:33190"/>
        <dbReference type="ChEBI" id="CHEBI:136067"/>
    </reaction>
</comment>
<evidence type="ECO:0000313" key="10">
    <source>
        <dbReference type="EMBL" id="NIJ67449.1"/>
    </source>
</evidence>
<sequence length="344" mass="35030">MVGLLEALGARAPIVQAPMAGAGGAALAIAAIRGGAVGSLPCAMLTPAQLAAQVAEVHAAAHGPLNLNFFCHHLPEPAPDERAWHALLAPYYAEEGVEPGPVPPLRRPFDEALCAAVEKARPAIVSFHFGLPGEALLARVRGTGALVFGNATTPEEMRWLAARGVDAVIAQGAEAGGHSGWFLGAAHRPTPLAVLLAEEIAVPVIAAGGIVDGADIARALAAGASAVQLGTAFLAARESAISAPFRALLGTRVPTEFTNLFSGGEAQGIRNRLMRELGPIRGEVPAFPYGSNALAPLRAHAEADGRGDYSPLWAGTGVAQVRAMGAEELVGTLVAELAQARAGA</sequence>
<proteinExistence type="inferred from homology"/>
<evidence type="ECO:0000256" key="9">
    <source>
        <dbReference type="ARBA" id="ARBA00049401"/>
    </source>
</evidence>
<evidence type="ECO:0000256" key="5">
    <source>
        <dbReference type="ARBA" id="ARBA00022643"/>
    </source>
</evidence>
<evidence type="ECO:0000256" key="8">
    <source>
        <dbReference type="ARBA" id="ARBA00031155"/>
    </source>
</evidence>
<dbReference type="GO" id="GO:0018580">
    <property type="term" value="F:nitronate monooxygenase activity"/>
    <property type="evidence" value="ECO:0007669"/>
    <property type="project" value="InterPro"/>
</dbReference>
<dbReference type="AlphaFoldDB" id="A0A7X5V3Y6"/>
<protein>
    <recommendedName>
        <fullName evidence="8">Propionate 3-nitronate monooxygenase</fullName>
    </recommendedName>
</protein>
<dbReference type="InterPro" id="IPR004136">
    <property type="entry name" value="NMO"/>
</dbReference>